<evidence type="ECO:0000313" key="4">
    <source>
        <dbReference type="EMBL" id="BDX08680.1"/>
    </source>
</evidence>
<feature type="domain" description="ATP-grasp" evidence="3">
    <location>
        <begin position="223"/>
        <end position="487"/>
    </location>
</feature>
<sequence>MTDFVAEQTSRTNAKDSDAFDVFNLRHYVGPNPDLSCEALAFDFAFTGHPKPAPLNDIHSAVAERLPELAKVECENYAQLFGHTVSVVNRLDLNLHMDKWEVQEKEHGARIAFQVIHKTTSWKVVYFVWDWFEYICDPDNNEFDYDAQFAELQESFNRSVFGGPTSYSLLKAAAKKHVPVTYLWDEGLFQYGYGKSMIRGIATTFDVDSHVDSDFTCRKDDCKAFLAEYGFPVPEGEVVYELEEAIEVAEDIGYPVVCKPVVGHKGIGVTANIENEDQLRKAFINAVAAVPEGEPQSIIVETFVTGNDHRILCVDGEFVAALKREAAYVIGDGESTIMELINIENGKEIRADTATSPLGKILTDDVMDNTLSDAGLTRDSVLERGEKVHLRKVANLSLGGVSEDVTDIVHPEIIAMSRAIAQHFKLTVFALDVITDDIANDWKPVKGQKRANFGIIEINAAPGIYMHLKPAYGRSIDVPTRIIETFFDESLDARIPILTFNKLSKPGMKRIIDYIMHHDICRYPAGVCTDGMFLKKHEFPVNPDYNANMRNVLRNPRVEMLLAEMPLAVYETEGMYYNSSDLLVLEDPNETEMILAEDMEPGAIVMIRKGNDVEIRRGDAEPEAMQVEFEDEFFSLVLHEIKAHFGKKIILQPATL</sequence>
<evidence type="ECO:0000313" key="5">
    <source>
        <dbReference type="Proteomes" id="UP001333710"/>
    </source>
</evidence>
<dbReference type="GO" id="GO:0009432">
    <property type="term" value="P:SOS response"/>
    <property type="evidence" value="ECO:0007669"/>
    <property type="project" value="TreeGrafter"/>
</dbReference>
<dbReference type="Gene3D" id="3.30.1490.20">
    <property type="entry name" value="ATP-grasp fold, A domain"/>
    <property type="match status" value="1"/>
</dbReference>
<dbReference type="InterPro" id="IPR011761">
    <property type="entry name" value="ATP-grasp"/>
</dbReference>
<dbReference type="Gene3D" id="3.30.470.20">
    <property type="entry name" value="ATP-grasp fold, B domain"/>
    <property type="match status" value="1"/>
</dbReference>
<protein>
    <recommendedName>
        <fullName evidence="3">ATP-grasp domain-containing protein</fullName>
    </recommendedName>
</protein>
<dbReference type="GO" id="GO:0018169">
    <property type="term" value="F:ribosomal S6-glutamic acid ligase activity"/>
    <property type="evidence" value="ECO:0007669"/>
    <property type="project" value="TreeGrafter"/>
</dbReference>
<accession>A0AA48I1S1</accession>
<evidence type="ECO:0000256" key="1">
    <source>
        <dbReference type="ARBA" id="ARBA00023211"/>
    </source>
</evidence>
<dbReference type="Pfam" id="PF13549">
    <property type="entry name" value="ATP-grasp_5"/>
    <property type="match status" value="1"/>
</dbReference>
<keyword evidence="2" id="KW-0067">ATP-binding</keyword>
<keyword evidence="2" id="KW-0547">Nucleotide-binding</keyword>
<dbReference type="GO" id="GO:0005737">
    <property type="term" value="C:cytoplasm"/>
    <property type="evidence" value="ECO:0007669"/>
    <property type="project" value="TreeGrafter"/>
</dbReference>
<dbReference type="GO" id="GO:0005524">
    <property type="term" value="F:ATP binding"/>
    <property type="evidence" value="ECO:0007669"/>
    <property type="project" value="UniProtKB-UniRule"/>
</dbReference>
<evidence type="ECO:0000256" key="2">
    <source>
        <dbReference type="PROSITE-ProRule" id="PRU00409"/>
    </source>
</evidence>
<gene>
    <name evidence="4" type="ORF">MACH26_42010</name>
</gene>
<dbReference type="PANTHER" id="PTHR21621:SF0">
    <property type="entry name" value="BETA-CITRYLGLUTAMATE SYNTHASE B-RELATED"/>
    <property type="match status" value="1"/>
</dbReference>
<dbReference type="KEGG" id="pmaw:MACH26_42010"/>
<dbReference type="Proteomes" id="UP001333710">
    <property type="component" value="Chromosome"/>
</dbReference>
<organism evidence="4 5">
    <name type="scientific">Planctobacterium marinum</name>
    <dbReference type="NCBI Taxonomy" id="1631968"/>
    <lineage>
        <taxon>Bacteria</taxon>
        <taxon>Pseudomonadati</taxon>
        <taxon>Pseudomonadota</taxon>
        <taxon>Gammaproteobacteria</taxon>
        <taxon>Alteromonadales</taxon>
        <taxon>Alteromonadaceae</taxon>
        <taxon>Planctobacterium</taxon>
    </lineage>
</organism>
<dbReference type="SUPFAM" id="SSF56059">
    <property type="entry name" value="Glutathione synthetase ATP-binding domain-like"/>
    <property type="match status" value="1"/>
</dbReference>
<dbReference type="AlphaFoldDB" id="A0AA48I1S1"/>
<dbReference type="InterPro" id="IPR013815">
    <property type="entry name" value="ATP_grasp_subdomain_1"/>
</dbReference>
<dbReference type="GO" id="GO:0046872">
    <property type="term" value="F:metal ion binding"/>
    <property type="evidence" value="ECO:0007669"/>
    <property type="project" value="InterPro"/>
</dbReference>
<reference evidence="4" key="1">
    <citation type="submission" date="2023-01" db="EMBL/GenBank/DDBJ databases">
        <title>Complete genome sequence of Planctobacterium marinum strain Dej080120_11.</title>
        <authorList>
            <person name="Ueki S."/>
            <person name="Maruyama F."/>
        </authorList>
    </citation>
    <scope>NUCLEOTIDE SEQUENCE</scope>
    <source>
        <strain evidence="4">Dej080120_11</strain>
    </source>
</reference>
<dbReference type="RefSeq" id="WP_338294744.1">
    <property type="nucleotide sequence ID" value="NZ_AP027272.1"/>
</dbReference>
<keyword evidence="5" id="KW-1185">Reference proteome</keyword>
<dbReference type="PANTHER" id="PTHR21621">
    <property type="entry name" value="RIBOSOMAL PROTEIN S6 MODIFICATION PROTEIN"/>
    <property type="match status" value="1"/>
</dbReference>
<proteinExistence type="predicted"/>
<dbReference type="EMBL" id="AP027272">
    <property type="protein sequence ID" value="BDX08680.1"/>
    <property type="molecule type" value="Genomic_DNA"/>
</dbReference>
<evidence type="ECO:0000259" key="3">
    <source>
        <dbReference type="PROSITE" id="PS50975"/>
    </source>
</evidence>
<dbReference type="PROSITE" id="PS50975">
    <property type="entry name" value="ATP_GRASP"/>
    <property type="match status" value="1"/>
</dbReference>
<name>A0AA48I1S1_9ALTE</name>
<keyword evidence="1" id="KW-0464">Manganese</keyword>